<accession>A0A6J7WQ74</accession>
<gene>
    <name evidence="2" type="ORF">UFOVP239_74</name>
</gene>
<organism evidence="2">
    <name type="scientific">uncultured Caudovirales phage</name>
    <dbReference type="NCBI Taxonomy" id="2100421"/>
    <lineage>
        <taxon>Viruses</taxon>
        <taxon>Duplodnaviria</taxon>
        <taxon>Heunggongvirae</taxon>
        <taxon>Uroviricota</taxon>
        <taxon>Caudoviricetes</taxon>
        <taxon>Peduoviridae</taxon>
        <taxon>Maltschvirus</taxon>
        <taxon>Maltschvirus maltsch</taxon>
    </lineage>
</organism>
<dbReference type="EMBL" id="LR798278">
    <property type="protein sequence ID" value="CAB5220169.1"/>
    <property type="molecule type" value="Genomic_DNA"/>
</dbReference>
<protein>
    <submittedName>
        <fullName evidence="2">Uncharacterized protein</fullName>
    </submittedName>
</protein>
<name>A0A6J7WQ74_9CAUD</name>
<evidence type="ECO:0000256" key="1">
    <source>
        <dbReference type="SAM" id="MobiDB-lite"/>
    </source>
</evidence>
<feature type="region of interest" description="Disordered" evidence="1">
    <location>
        <begin position="111"/>
        <end position="142"/>
    </location>
</feature>
<reference evidence="2" key="1">
    <citation type="submission" date="2020-05" db="EMBL/GenBank/DDBJ databases">
        <authorList>
            <person name="Chiriac C."/>
            <person name="Salcher M."/>
            <person name="Ghai R."/>
            <person name="Kavagutti S V."/>
        </authorList>
    </citation>
    <scope>NUCLEOTIDE SEQUENCE</scope>
</reference>
<sequence>MWSEEWTQSALPKLPTIDGWHLCWLSTTNSYDSIDKRIRLGYVPVKSEEFPGYEDYRVKSGEHIGYISCNEMLLFKLPMDIYQEVMLYQHHEKPREEAEKIRVQVENLQGQRDSNGRSLMSVEGEGIGSIEKQPNRNPVFSG</sequence>
<proteinExistence type="predicted"/>
<evidence type="ECO:0000313" key="2">
    <source>
        <dbReference type="EMBL" id="CAB5220169.1"/>
    </source>
</evidence>